<dbReference type="GO" id="GO:0034450">
    <property type="term" value="F:ubiquitin-ubiquitin ligase activity"/>
    <property type="evidence" value="ECO:0007669"/>
    <property type="project" value="TreeGrafter"/>
</dbReference>
<feature type="region of interest" description="Disordered" evidence="3">
    <location>
        <begin position="1623"/>
        <end position="1663"/>
    </location>
</feature>
<organism evidence="5 6">
    <name type="scientific">Stylophora pistillata</name>
    <name type="common">Smooth cauliflower coral</name>
    <dbReference type="NCBI Taxonomy" id="50429"/>
    <lineage>
        <taxon>Eukaryota</taxon>
        <taxon>Metazoa</taxon>
        <taxon>Cnidaria</taxon>
        <taxon>Anthozoa</taxon>
        <taxon>Hexacorallia</taxon>
        <taxon>Scleractinia</taxon>
        <taxon>Astrocoeniina</taxon>
        <taxon>Pocilloporidae</taxon>
        <taxon>Stylophora</taxon>
    </lineage>
</organism>
<evidence type="ECO:0000256" key="2">
    <source>
        <dbReference type="PROSITE-ProRule" id="PRU00104"/>
    </source>
</evidence>
<feature type="region of interest" description="Disordered" evidence="3">
    <location>
        <begin position="912"/>
        <end position="955"/>
    </location>
</feature>
<dbReference type="InterPro" id="IPR035983">
    <property type="entry name" value="Hect_E3_ubiquitin_ligase"/>
</dbReference>
<feature type="compositionally biased region" description="Basic and acidic residues" evidence="3">
    <location>
        <begin position="1723"/>
        <end position="1739"/>
    </location>
</feature>
<evidence type="ECO:0000256" key="1">
    <source>
        <dbReference type="ARBA" id="ARBA00022786"/>
    </source>
</evidence>
<dbReference type="EMBL" id="LSMT01000044">
    <property type="protein sequence ID" value="PFX30867.1"/>
    <property type="molecule type" value="Genomic_DNA"/>
</dbReference>
<feature type="region of interest" description="Disordered" evidence="3">
    <location>
        <begin position="1896"/>
        <end position="1957"/>
    </location>
</feature>
<feature type="compositionally biased region" description="Polar residues" evidence="3">
    <location>
        <begin position="264"/>
        <end position="294"/>
    </location>
</feature>
<dbReference type="GO" id="GO:0000209">
    <property type="term" value="P:protein polyubiquitination"/>
    <property type="evidence" value="ECO:0007669"/>
    <property type="project" value="TreeGrafter"/>
</dbReference>
<dbReference type="GO" id="GO:0005634">
    <property type="term" value="C:nucleus"/>
    <property type="evidence" value="ECO:0007669"/>
    <property type="project" value="TreeGrafter"/>
</dbReference>
<accession>A0A2B4SQV0</accession>
<feature type="compositionally biased region" description="Polar residues" evidence="3">
    <location>
        <begin position="198"/>
        <end position="214"/>
    </location>
</feature>
<dbReference type="Gene3D" id="3.90.1750.10">
    <property type="entry name" value="Hect, E3 ligase catalytic domains"/>
    <property type="match status" value="1"/>
</dbReference>
<dbReference type="Gene3D" id="3.30.2410.10">
    <property type="entry name" value="Hect, E3 ligase catalytic domain"/>
    <property type="match status" value="1"/>
</dbReference>
<feature type="compositionally biased region" description="Low complexity" evidence="3">
    <location>
        <begin position="1903"/>
        <end position="1918"/>
    </location>
</feature>
<proteinExistence type="predicted"/>
<dbReference type="Pfam" id="PF00632">
    <property type="entry name" value="HECT"/>
    <property type="match status" value="1"/>
</dbReference>
<gene>
    <name evidence="5" type="primary">Ubr5</name>
    <name evidence="5" type="ORF">AWC38_SpisGene4323</name>
</gene>
<feature type="region of interest" description="Disordered" evidence="3">
    <location>
        <begin position="1722"/>
        <end position="1742"/>
    </location>
</feature>
<feature type="compositionally biased region" description="Low complexity" evidence="3">
    <location>
        <begin position="295"/>
        <end position="322"/>
    </location>
</feature>
<feature type="region of interest" description="Disordered" evidence="3">
    <location>
        <begin position="1162"/>
        <end position="1189"/>
    </location>
</feature>
<evidence type="ECO:0000256" key="3">
    <source>
        <dbReference type="SAM" id="MobiDB-lite"/>
    </source>
</evidence>
<dbReference type="GO" id="GO:0090263">
    <property type="term" value="P:positive regulation of canonical Wnt signaling pathway"/>
    <property type="evidence" value="ECO:0007669"/>
    <property type="project" value="TreeGrafter"/>
</dbReference>
<feature type="compositionally biased region" description="Polar residues" evidence="3">
    <location>
        <begin position="244"/>
        <end position="256"/>
    </location>
</feature>
<feature type="domain" description="HECT" evidence="4">
    <location>
        <begin position="2482"/>
        <end position="2851"/>
    </location>
</feature>
<feature type="region of interest" description="Disordered" evidence="3">
    <location>
        <begin position="394"/>
        <end position="420"/>
    </location>
</feature>
<dbReference type="PANTHER" id="PTHR46276:SF1">
    <property type="entry name" value="E3 UBIQUITIN-PROTEIN LIGASE UBR5"/>
    <property type="match status" value="1"/>
</dbReference>
<feature type="region of interest" description="Disordered" evidence="3">
    <location>
        <begin position="1991"/>
        <end position="2035"/>
    </location>
</feature>
<feature type="compositionally biased region" description="Polar residues" evidence="3">
    <location>
        <begin position="221"/>
        <end position="235"/>
    </location>
</feature>
<dbReference type="PANTHER" id="PTHR46276">
    <property type="entry name" value="E3 UBIQUITIN-PROTEIN LIGASE UBR5"/>
    <property type="match status" value="1"/>
</dbReference>
<feature type="active site" description="Glycyl thioester intermediate" evidence="2">
    <location>
        <position position="2820"/>
    </location>
</feature>
<feature type="compositionally biased region" description="Low complexity" evidence="3">
    <location>
        <begin position="2267"/>
        <end position="2277"/>
    </location>
</feature>
<feature type="compositionally biased region" description="Polar residues" evidence="3">
    <location>
        <begin position="1947"/>
        <end position="1957"/>
    </location>
</feature>
<dbReference type="Proteomes" id="UP000225706">
    <property type="component" value="Unassembled WGS sequence"/>
</dbReference>
<dbReference type="SUPFAM" id="SSF56204">
    <property type="entry name" value="Hect, E3 ligase catalytic domain"/>
    <property type="match status" value="1"/>
</dbReference>
<dbReference type="OrthoDB" id="298098at2759"/>
<feature type="region of interest" description="Disordered" evidence="3">
    <location>
        <begin position="2260"/>
        <end position="2300"/>
    </location>
</feature>
<sequence length="2851" mass="313792">MKPKSMADRYHELDARTNLSPRIIFVRLGKDKSKDTVEDEIFKYIKKVLNESTVGNSDLEKAKSCVTLPDFGTGKIVQVAVGPAFIGFLFHDGRVCRMKCVSRNSESTQTLNNSQDYSEEPIFQVKSDEVYAKQLQNQLNEEIRTKRTSPGRSLVHGGATSSLNLSFRASDGYDSGDVLLSDRTRQSVVKPWSAKAGPSSSADDGTTQVNQETQTGREDLQQTNNTPGNGGSSSHETNKDKSKQSCNTDENVNPDESCTVGDDSVTSDFTNQENKETAGTSKPNVQDKCSQEVENSSGNVSINNSSSGASSRSSNSRRSVSRPTFLHRTLYAANLPGVVRPWPPYGIPVVGSVQQFPPYISRGNRTSGRSSVPLQAHVVRAHLAEQLAGAYVFSRGPRGPRRTNFQRKDERATGENSETTSCSDADFCYPEIGDLEWLEVENGQEVAFSHITAMHSEFVLVEKGTGILYHWPYESDVACDVAMEISSSLEPSYFPLAKPHPLGEALGLDSEEVCLLASSNVRCSLVTSSGKICTFYDKLLRESNCGDPPALVQELSHSARAFAELQGEEIVSISCSEFFSGLMTQSGKIFWWGLLPAEERQNFRQKLSKATNQSSNIGVNEKVQLRQHFPGFPGALVYKYCEVRGPIVGRLIGHESPEGTSTVVTKIKVEPLYKRSASSDKPESGIVQTDIDISAANSSRAKTVEEEFISSQKDFARSSSPHTSVRRKAQFSHVSSNGSEIWEVKDVVFLESENKLLGTVAAIDGPHVIVKVANVMSPSESSLRVFKLSELEPVPSEGAEGSTLTRSLSTSSLYRGCIQHAPKCVVSSSPRSVGKDVLSGFRPVAMTATSTGISLIVQRLSDKKAFFMGPAMEQVVDSSKVYTCSGDVNVTSSIDDGSCTVEAEAIQSQEGALEPVSLVPSDTSPKPIIGLKRRRRSDENDDDVDSDTLHSTQTTPNIESSILNRLLPCNFHSANQKFPLLHSSSDYDIVLLTDVNGCLCPRPFGTKLSSPNVGDIPPVQSFGLGTRLGHSSAENSSPERVLIAFIAFQEQHLIQAVQSGVVERIQEALNFLKQLNNSKDIGKVNKSMVKGSKKVAIADTNGQVHGEPAGQTIVINKRVLQLLHQHTTSNQNLLHICCSNPTFTENRDWFNNILKKCSKGTEATLPTEGDSESREEMPEDVKGSESREELPTEVRGLHILLNDSVFAKEFVPMLRGRDACGNTPFMTAIQCHNFKAAVYILDFVEKNKENCSLKEMIFPGVFNGMTPLHALAVACTENLSPSGLGNSLTVTNLPSSYTPRILLKLFQSRYPSVYRATIPPMDMEGRKVCRAKFPKYKVTEKFFAMQAKNSHKKKPTEAKKGNLLTPPTSGGNGNPWSRRYVEGGGRIPVVSSRRESLTGVVTFSDPKELRQALVEMDHHMVSTEMSAPEGGLASLVQHVLHVKLTEVENEASEKNEMEVGVRGGVYNVSNVDGVPKISPKSQSATSVKPSQKEGEDRLICQLVCRLLPYPEIATATNREGETALAFLVNNSRWIKLSVSQKQRLTKYGSMLFGQDVAFPVKREQATQQDVSRSPQEGDIMTEINITGVSDTTMLETNLLAQLDDISSSFRSIVDTLQALERRCQLPEQPQEQTQNPQTGDEKDKEKLPGNESTSGENETPMDVASENAAESIDLIGFPPSTSVVPDDLPGESLPVLIQLIQSWPSVVSTVLGYYPFGTSSVHSDVHMTKEPRGSGDLPRKGPSRCSPVDSCIMDVFVFELLSHSDEAVLMTFVEMIVDEMNKHSQNLTLDAVHRIAQLQGDPSAADVAMMVGMKFLRSVIRQLAVHLSRSGLSYVDLRTRLGSSPSTSTSRSSQGDNVQFKKKVRMILRSFSWLAVHELTQAAEASVLPVREGVAKPQARSTGSSVSNNVPNPNGFPGARFRFRPGIRVGPHDLSARPQDPPLRTAQRISQTNITENSSACRGIRLADISEGPSGIANKKHAPSPLRASPFEVSRVHGKKNSLVDSDSDSADETDHVGALSGDGDSDMELDERDQRSVSVTTGITHDHPYAWALDGRVASLIEGNNLPGHIHIPQWAAPVVSPPSVHTGNCYLTRMFSRLVKETLVLMTTLTKDTYSTQQGSAMLPSLTITQQERQSVQNHVMSVLERSWLWLAGVLDVVEGQLRMGKDFDTKRYLASLRRPEDAEQALLGRSMSTIPGASPEEYLMFLLRAHNNEHKDSLPVVDMLCYEHTVYVLDAFIYSMTHWPRLASTLDRRISMTSNDGDDSSPSFSQPSQPEDGPLGLETKSSPNTESKRWRRHSHEREAIIKFFGMDVMHGDREKFLTSLQDTIQQKFPKVPKASWEVFAHNVTLARQKSEDPNLTSQKESEEESGLPTTFSAMGSHTYPSPLVTNWSPDQVISRWKISVDLFSRLFLADGPGAERESFLAARAGVAGRLARFRRAASYLRESISSESQQMGSYGGLGARVSTTLTLTIKRQKIQENTLRILGEMSTCHYSNLRVKFEGEEGSGPGVNRGFFAAMANALKTDEKLPVETTTLLHEPGKLPEQSGFYAPKPFAYSDKSPEENNIKNRRLKMFTAIGRFIGLSLWFSVTVPLNFSRHVVKFLLERDVTWEDLAFFNADLFEGLSSMILDTTHPLMTSERFQATYCCHFETSVGGTTEELIPGGSQIPVTPDNIFKYVRLYATKVMIGCVENELRAMRSGLNDVIPSELLTSLTPEDFQLLLSGGTTDVDINRLRSVMTFSNSNGCSTDILDRFKRWFWSIVQKMTPLQRQQLLYFCTGSAVLPAPSDRRDPEQELNITVDVISGNTKALPMATTCGQRMSIPLYPSKKILKRKLFQAIQCQGYGLG</sequence>
<dbReference type="InterPro" id="IPR000569">
    <property type="entry name" value="HECT_dom"/>
</dbReference>
<feature type="region of interest" description="Disordered" evidence="3">
    <location>
        <begin position="1347"/>
        <end position="1380"/>
    </location>
</feature>
<name>A0A2B4SQV0_STYPI</name>
<feature type="region of interest" description="Disordered" evidence="3">
    <location>
        <begin position="188"/>
        <end position="322"/>
    </location>
</feature>
<feature type="compositionally biased region" description="Basic and acidic residues" evidence="3">
    <location>
        <begin position="1639"/>
        <end position="1648"/>
    </location>
</feature>
<comment type="caution">
    <text evidence="5">The sequence shown here is derived from an EMBL/GenBank/DDBJ whole genome shotgun (WGS) entry which is preliminary data.</text>
</comment>
<feature type="compositionally biased region" description="Basic and acidic residues" evidence="3">
    <location>
        <begin position="1171"/>
        <end position="1189"/>
    </location>
</feature>
<dbReference type="SMART" id="SM00119">
    <property type="entry name" value="HECTc"/>
    <property type="match status" value="1"/>
</dbReference>
<dbReference type="Gene3D" id="3.30.2160.10">
    <property type="entry name" value="Hect, E3 ligase catalytic domain"/>
    <property type="match status" value="1"/>
</dbReference>
<feature type="region of interest" description="Disordered" evidence="3">
    <location>
        <begin position="1472"/>
        <end position="1491"/>
    </location>
</feature>
<dbReference type="STRING" id="50429.A0A2B4SQV0"/>
<dbReference type="PROSITE" id="PS50237">
    <property type="entry name" value="HECT"/>
    <property type="match status" value="1"/>
</dbReference>
<evidence type="ECO:0000313" key="6">
    <source>
        <dbReference type="Proteomes" id="UP000225706"/>
    </source>
</evidence>
<feature type="region of interest" description="Disordered" evidence="3">
    <location>
        <begin position="2355"/>
        <end position="2375"/>
    </location>
</feature>
<keyword evidence="6" id="KW-1185">Reference proteome</keyword>
<feature type="compositionally biased region" description="Low complexity" evidence="3">
    <location>
        <begin position="1625"/>
        <end position="1638"/>
    </location>
</feature>
<evidence type="ECO:0000259" key="4">
    <source>
        <dbReference type="PROSITE" id="PS50237"/>
    </source>
</evidence>
<keyword evidence="1 2" id="KW-0833">Ubl conjugation pathway</keyword>
<evidence type="ECO:0000313" key="5">
    <source>
        <dbReference type="EMBL" id="PFX30867.1"/>
    </source>
</evidence>
<reference evidence="6" key="1">
    <citation type="journal article" date="2017" name="bioRxiv">
        <title>Comparative analysis of the genomes of Stylophora pistillata and Acropora digitifera provides evidence for extensive differences between species of corals.</title>
        <authorList>
            <person name="Voolstra C.R."/>
            <person name="Li Y."/>
            <person name="Liew Y.J."/>
            <person name="Baumgarten S."/>
            <person name="Zoccola D."/>
            <person name="Flot J.-F."/>
            <person name="Tambutte S."/>
            <person name="Allemand D."/>
            <person name="Aranda M."/>
        </authorList>
    </citation>
    <scope>NUCLEOTIDE SEQUENCE [LARGE SCALE GENOMIC DNA]</scope>
</reference>
<feature type="compositionally biased region" description="Polar residues" evidence="3">
    <location>
        <begin position="1479"/>
        <end position="1489"/>
    </location>
</feature>
<dbReference type="GO" id="GO:0005737">
    <property type="term" value="C:cytoplasm"/>
    <property type="evidence" value="ECO:0007669"/>
    <property type="project" value="TreeGrafter"/>
</dbReference>
<protein>
    <submittedName>
        <fullName evidence="5">E3 ubiquitin-protein ligase UBR5</fullName>
    </submittedName>
</protein>